<dbReference type="EMBL" id="LXQD01000155">
    <property type="protein sequence ID" value="RCJ35165.1"/>
    <property type="molecule type" value="Genomic_DNA"/>
</dbReference>
<feature type="domain" description="DUF4277" evidence="1">
    <location>
        <begin position="9"/>
        <end position="115"/>
    </location>
</feature>
<dbReference type="PANTHER" id="PTHR34614:SF2">
    <property type="entry name" value="TRANSPOSASE IS4-LIKE DOMAIN-CONTAINING PROTEIN"/>
    <property type="match status" value="1"/>
</dbReference>
<dbReference type="Pfam" id="PF14104">
    <property type="entry name" value="DUF4277"/>
    <property type="match status" value="1"/>
</dbReference>
<evidence type="ECO:0000313" key="2">
    <source>
        <dbReference type="EMBL" id="RCJ35165.1"/>
    </source>
</evidence>
<dbReference type="InterPro" id="IPR025457">
    <property type="entry name" value="DUF4277"/>
</dbReference>
<reference evidence="2" key="1">
    <citation type="submission" date="2016-04" db="EMBL/GenBank/DDBJ databases">
        <authorList>
            <person name="Tabuchi Yagui T.R."/>
        </authorList>
    </citation>
    <scope>NUCLEOTIDE SEQUENCE [LARGE SCALE GENOMIC DNA]</scope>
    <source>
        <strain evidence="2">NIES-26</strain>
    </source>
</reference>
<keyword evidence="3" id="KW-1185">Reference proteome</keyword>
<dbReference type="AlphaFoldDB" id="A0A367RFF0"/>
<dbReference type="PANTHER" id="PTHR34614">
    <property type="match status" value="1"/>
</dbReference>
<proteinExistence type="predicted"/>
<comment type="caution">
    <text evidence="2">The sequence shown here is derived from an EMBL/GenBank/DDBJ whole genome shotgun (WGS) entry which is preliminary data.</text>
</comment>
<evidence type="ECO:0000259" key="1">
    <source>
        <dbReference type="Pfam" id="PF14104"/>
    </source>
</evidence>
<dbReference type="Proteomes" id="UP000252107">
    <property type="component" value="Unassembled WGS sequence"/>
</dbReference>
<protein>
    <recommendedName>
        <fullName evidence="1">DUF4277 domain-containing protein</fullName>
    </recommendedName>
</protein>
<organism evidence="2 3">
    <name type="scientific">Nostoc minutum NIES-26</name>
    <dbReference type="NCBI Taxonomy" id="1844469"/>
    <lineage>
        <taxon>Bacteria</taxon>
        <taxon>Bacillati</taxon>
        <taxon>Cyanobacteriota</taxon>
        <taxon>Cyanophyceae</taxon>
        <taxon>Nostocales</taxon>
        <taxon>Nostocaceae</taxon>
        <taxon>Nostoc</taxon>
    </lineage>
</organism>
<name>A0A367RFF0_9NOSO</name>
<sequence>MTPSVSEIRVQDIDHCGIVAGIIDQMCLVEQINQILGTHQQEIVSPGQAVKAMILNGLGLLSAPLYLFEKFFVGKATEHLLGEGIRPEHLNDDRLGRVLDKLYETGLTQVFVTVALVAAEKFGVKQESLHLDSSQ</sequence>
<evidence type="ECO:0000313" key="3">
    <source>
        <dbReference type="Proteomes" id="UP000252107"/>
    </source>
</evidence>
<gene>
    <name evidence="2" type="ORF">A6770_40750</name>
</gene>
<accession>A0A367RFF0</accession>